<evidence type="ECO:0000256" key="1">
    <source>
        <dbReference type="ARBA" id="ARBA00022448"/>
    </source>
</evidence>
<dbReference type="GO" id="GO:0005085">
    <property type="term" value="F:guanyl-nucleotide exchange factor activity"/>
    <property type="evidence" value="ECO:0007669"/>
    <property type="project" value="InterPro"/>
</dbReference>
<dbReference type="PANTHER" id="PTHR23284:SF0">
    <property type="entry name" value="PROLACTIN REGULATORY ELEMENT-BINDING PROTEIN"/>
    <property type="match status" value="1"/>
</dbReference>
<evidence type="ECO:0000256" key="3">
    <source>
        <dbReference type="ARBA" id="ARBA00022692"/>
    </source>
</evidence>
<name>A0AAJ0DGP4_9PEZI</name>
<organism evidence="12 13">
    <name type="scientific">Extremus antarcticus</name>
    <dbReference type="NCBI Taxonomy" id="702011"/>
    <lineage>
        <taxon>Eukaryota</taxon>
        <taxon>Fungi</taxon>
        <taxon>Dikarya</taxon>
        <taxon>Ascomycota</taxon>
        <taxon>Pezizomycotina</taxon>
        <taxon>Dothideomycetes</taxon>
        <taxon>Dothideomycetidae</taxon>
        <taxon>Mycosphaerellales</taxon>
        <taxon>Extremaceae</taxon>
        <taxon>Extremus</taxon>
    </lineage>
</organism>
<comment type="caution">
    <text evidence="12">The sequence shown here is derived from an EMBL/GenBank/DDBJ whole genome shotgun (WGS) entry which is preliminary data.</text>
</comment>
<keyword evidence="4 10" id="KW-0677">Repeat</keyword>
<evidence type="ECO:0000256" key="9">
    <source>
        <dbReference type="ARBA" id="ARBA00023136"/>
    </source>
</evidence>
<feature type="compositionally biased region" description="Basic and acidic residues" evidence="11">
    <location>
        <begin position="102"/>
        <end position="113"/>
    </location>
</feature>
<dbReference type="GO" id="GO:0005789">
    <property type="term" value="C:endoplasmic reticulum membrane"/>
    <property type="evidence" value="ECO:0007669"/>
    <property type="project" value="UniProtKB-SubCell"/>
</dbReference>
<evidence type="ECO:0000256" key="11">
    <source>
        <dbReference type="SAM" id="MobiDB-lite"/>
    </source>
</evidence>
<dbReference type="Proteomes" id="UP001271007">
    <property type="component" value="Unassembled WGS sequence"/>
</dbReference>
<dbReference type="GO" id="GO:0015031">
    <property type="term" value="P:protein transport"/>
    <property type="evidence" value="ECO:0007669"/>
    <property type="project" value="UniProtKB-KW"/>
</dbReference>
<gene>
    <name evidence="12" type="ORF">LTR09_005038</name>
</gene>
<keyword evidence="1 10" id="KW-0813">Transport</keyword>
<evidence type="ECO:0000256" key="6">
    <source>
        <dbReference type="ARBA" id="ARBA00022892"/>
    </source>
</evidence>
<keyword evidence="5 10" id="KW-0256">Endoplasmic reticulum</keyword>
<evidence type="ECO:0000256" key="4">
    <source>
        <dbReference type="ARBA" id="ARBA00022737"/>
    </source>
</evidence>
<keyword evidence="7 10" id="KW-0653">Protein transport</keyword>
<comment type="function">
    <text evidence="10">Guanine nucleotide-exchange factor (GEF) required for the formation or budding of transport vesicles from the ER.</text>
</comment>
<evidence type="ECO:0000313" key="13">
    <source>
        <dbReference type="Proteomes" id="UP001271007"/>
    </source>
</evidence>
<dbReference type="InterPro" id="IPR015943">
    <property type="entry name" value="WD40/YVTN_repeat-like_dom_sf"/>
</dbReference>
<feature type="region of interest" description="Disordered" evidence="11">
    <location>
        <begin position="102"/>
        <end position="138"/>
    </location>
</feature>
<reference evidence="12" key="1">
    <citation type="submission" date="2023-04" db="EMBL/GenBank/DDBJ databases">
        <title>Black Yeasts Isolated from many extreme environments.</title>
        <authorList>
            <person name="Coleine C."/>
            <person name="Stajich J.E."/>
            <person name="Selbmann L."/>
        </authorList>
    </citation>
    <scope>NUCLEOTIDE SEQUENCE</scope>
    <source>
        <strain evidence="12">CCFEE 5312</strain>
    </source>
</reference>
<evidence type="ECO:0000256" key="8">
    <source>
        <dbReference type="ARBA" id="ARBA00022989"/>
    </source>
</evidence>
<dbReference type="EMBL" id="JAWDJX010000014">
    <property type="protein sequence ID" value="KAK3053758.1"/>
    <property type="molecule type" value="Genomic_DNA"/>
</dbReference>
<keyword evidence="2 10" id="KW-0853">WD repeat</keyword>
<keyword evidence="8 10" id="KW-1133">Transmembrane helix</keyword>
<evidence type="ECO:0000313" key="12">
    <source>
        <dbReference type="EMBL" id="KAK3053758.1"/>
    </source>
</evidence>
<accession>A0AAJ0DGP4</accession>
<dbReference type="Gene3D" id="2.130.10.10">
    <property type="entry name" value="YVTN repeat-like/Quinoprotein amine dehydrogenase"/>
    <property type="match status" value="1"/>
</dbReference>
<keyword evidence="3 10" id="KW-0812">Transmembrane</keyword>
<dbReference type="GO" id="GO:0003400">
    <property type="term" value="P:regulation of COPII vesicle coating"/>
    <property type="evidence" value="ECO:0007669"/>
    <property type="project" value="UniProtKB-UniRule"/>
</dbReference>
<sequence length="660" mass="72287">MPPTSRTDVSYAKVTLSYPIFSADFDPYNRGYLIVGGGGGETPTGVPNQISVLDISNRAQITTAVDVDLSRNEDSVQSLGNLATKDGLVVFAGINASEKDQAAGKNEHLRSFEIKYPPRKKQKTDADEDDLKGQYKPLGKRSLFRPTTAKNETYQRILRLSPSQRRESGSKRIGAVATSLAKQSQVVVFNATSSIPGTDDILTSIDLPERAEANDVDITEPEEATFSVAYCTDYHLYEQTLKYDFSTKKTEKTPKGPRRVVATPDSSEIKARSKFRCLRFLNSENVVALLNLPNKSGAELRVFHLYPTGPAMLMQTKKLPSRIKQASSMDVCALDADSNGNQQFAIAVAGQDISIEVYTTNYQNATDTFSHFASFMTMRDVHPQQMTKLCFSPFHSPARAPDPKPDKDGQPIASNIPHLGPQYIRLASTSYAHTVVVDTFPLSPLEPTNKHSRYVLSNPSDERWMKVAYVFIIAIVVLVSAFLLQAFRTGFADDKAVGAFGFLPANVRKFLDEPAAAAYGKKRVEIVDSATSVMSQAAPTAFGRLQARLSRHSISTSPSASTAAAGAVPSQKALVMSAAPEQMGGVTVDVHPDKDAYLQKDANAKHWHELDEQQKVQWKDRLKKAGEWAEAEGEKVLFGVLFSEYAGMVGQGVADVVREL</sequence>
<feature type="transmembrane region" description="Helical" evidence="10">
    <location>
        <begin position="467"/>
        <end position="487"/>
    </location>
</feature>
<protein>
    <recommendedName>
        <fullName evidence="10">Guanine nucleotide-exchange factor SEC12</fullName>
    </recommendedName>
</protein>
<comment type="subcellular location">
    <subcellularLocation>
        <location evidence="10">Endoplasmic reticulum membrane</location>
        <topology evidence="10">Single-pass type II membrane protein</topology>
    </subcellularLocation>
    <subcellularLocation>
        <location evidence="10">Golgi apparatus membrane</location>
        <topology evidence="10">Single-pass type II membrane protein</topology>
    </subcellularLocation>
</comment>
<dbReference type="InterPro" id="IPR045260">
    <property type="entry name" value="Sec12-like"/>
</dbReference>
<dbReference type="PANTHER" id="PTHR23284">
    <property type="entry name" value="PROLACTIN REGULATORY ELEMENT BINDING PROTEIN"/>
    <property type="match status" value="1"/>
</dbReference>
<dbReference type="GO" id="GO:0006888">
    <property type="term" value="P:endoplasmic reticulum to Golgi vesicle-mediated transport"/>
    <property type="evidence" value="ECO:0007669"/>
    <property type="project" value="UniProtKB-UniRule"/>
</dbReference>
<evidence type="ECO:0000256" key="7">
    <source>
        <dbReference type="ARBA" id="ARBA00022927"/>
    </source>
</evidence>
<keyword evidence="9 10" id="KW-0472">Membrane</keyword>
<dbReference type="AlphaFoldDB" id="A0AAJ0DGP4"/>
<keyword evidence="13" id="KW-1185">Reference proteome</keyword>
<proteinExistence type="inferred from homology"/>
<evidence type="ECO:0000256" key="10">
    <source>
        <dbReference type="RuleBase" id="RU369019"/>
    </source>
</evidence>
<evidence type="ECO:0000256" key="5">
    <source>
        <dbReference type="ARBA" id="ARBA00022824"/>
    </source>
</evidence>
<keyword evidence="6" id="KW-0931">ER-Golgi transport</keyword>
<evidence type="ECO:0000256" key="2">
    <source>
        <dbReference type="ARBA" id="ARBA00022574"/>
    </source>
</evidence>
<comment type="similarity">
    <text evidence="10">Belongs to the WD repeat SEC12 family.</text>
</comment>
<dbReference type="GO" id="GO:0000139">
    <property type="term" value="C:Golgi membrane"/>
    <property type="evidence" value="ECO:0007669"/>
    <property type="project" value="UniProtKB-SubCell"/>
</dbReference>